<evidence type="ECO:0000256" key="5">
    <source>
        <dbReference type="ARBA" id="ARBA00022844"/>
    </source>
</evidence>
<accession>A0AAU7STM9</accession>
<keyword evidence="3 6" id="KW-1140">T=1 icosahedral capsid protein</keyword>
<evidence type="ECO:0000256" key="2">
    <source>
        <dbReference type="ARBA" id="ARBA00006131"/>
    </source>
</evidence>
<dbReference type="EMBL" id="PP857151">
    <property type="protein sequence ID" value="XBU06698.1"/>
    <property type="molecule type" value="Genomic_DNA"/>
</dbReference>
<sequence length="634" mass="75118">MPYFWRRPRYRRRYNYRRPWYRTRRPRIALRRRRRRWVRNRFYYTMPKTIRLRQWNPRTTRLCKIKGHIPLIICGRDRQIFNWMQYYDSIGPVEQSGGGGWSSIVFSLGALYQQFKRLMNWWTKDNDGLPLVQYKGCKFKFYKSWDTDYIVTAQTCPPMTDTEYKHLDSHPYRQLMNKKPIIVPNLIRKPSKKTYKIKRFPPPSLLQNKWYFQQDFCATNLLMLTTSAASFDQFWLPNDQVSQVITFHSLNTKIFSNANFHAEHTQGYQPKSTYLLWGTGNGTHEKPTKFGDMHYLANTNQYTPGTQWTGNFPPEKTKWGNPFYHDHSSIDTKIYYSTKAPTQATTTTTQTGITESDHIYITCRYNPLKDTGEGNQVFFKSTTISKNPIYEPENNPDIHISGFPLWLIFWGWTDWLEKKKPINQIYLNYYIVVISDFIEPKLPGYVILDQDFIIPDTTSFTQTDFNYWHPRWAYQKKTANLIGTSGPATPKLNKAHSIQVNAFYTFYFKFGGCPAPMQNIKDPCEQPKFPVPSDQLQTIQIIDPATDKQTMLHDFDERRHTLTERAEKRIKKAKDSKTSLFSDLLNPRIQEETTSEDSSEEEAHPSQNITQQLLNLRRRRLKLLRKLQLKSQTL</sequence>
<name>A0AAU7STM9_9VIRU</name>
<protein>
    <recommendedName>
        <fullName evidence="6">Capsid protein</fullName>
    </recommendedName>
</protein>
<comment type="function">
    <text evidence="6">Self-assembles to form an icosahedral capsid.</text>
</comment>
<evidence type="ECO:0000256" key="6">
    <source>
        <dbReference type="RuleBase" id="RU361230"/>
    </source>
</evidence>
<evidence type="ECO:0000256" key="7">
    <source>
        <dbReference type="SAM" id="MobiDB-lite"/>
    </source>
</evidence>
<feature type="region of interest" description="Disordered" evidence="7">
    <location>
        <begin position="581"/>
        <end position="611"/>
    </location>
</feature>
<evidence type="ECO:0000256" key="4">
    <source>
        <dbReference type="ARBA" id="ARBA00022561"/>
    </source>
</evidence>
<comment type="similarity">
    <text evidence="2 6">Belongs to the anelloviridae capsid protein family.</text>
</comment>
<keyword evidence="5 6" id="KW-0946">Virion</keyword>
<evidence type="ECO:0000256" key="1">
    <source>
        <dbReference type="ARBA" id="ARBA00004328"/>
    </source>
</evidence>
<dbReference type="GO" id="GO:0039615">
    <property type="term" value="C:T=1 icosahedral viral capsid"/>
    <property type="evidence" value="ECO:0007669"/>
    <property type="project" value="UniProtKB-UniRule"/>
</dbReference>
<evidence type="ECO:0000313" key="8">
    <source>
        <dbReference type="EMBL" id="XBU06698.1"/>
    </source>
</evidence>
<proteinExistence type="inferred from homology"/>
<reference evidence="8" key="1">
    <citation type="submission" date="2024-05" db="EMBL/GenBank/DDBJ databases">
        <authorList>
            <person name="Laubscher F."/>
            <person name="Chudzinski V."/>
            <person name="Cordey S."/>
            <person name="Hosszu-Fellous K."/>
            <person name="Kaiser L."/>
        </authorList>
    </citation>
    <scope>NUCLEOTIDE SEQUENCE</scope>
    <source>
        <strain evidence="8">1151D4-4</strain>
    </source>
</reference>
<dbReference type="Pfam" id="PF02956">
    <property type="entry name" value="TT_ORF1"/>
    <property type="match status" value="1"/>
</dbReference>
<dbReference type="InterPro" id="IPR004219">
    <property type="entry name" value="TTvirus_Unk"/>
</dbReference>
<organism evidence="8">
    <name type="scientific">Betatorquevirus homini2</name>
    <dbReference type="NCBI Taxonomy" id="3048400"/>
    <lineage>
        <taxon>Viruses</taxon>
        <taxon>Monodnaviria</taxon>
        <taxon>Shotokuvirae</taxon>
        <taxon>Commensaviricota</taxon>
        <taxon>Cardeaviricetes</taxon>
        <taxon>Sanitavirales</taxon>
        <taxon>Anelloviridae</taxon>
        <taxon>Betatorquevirus</taxon>
    </lineage>
</organism>
<keyword evidence="4 6" id="KW-0167">Capsid protein</keyword>
<comment type="subcellular location">
    <subcellularLocation>
        <location evidence="1 6">Virion</location>
    </subcellularLocation>
</comment>
<evidence type="ECO:0000256" key="3">
    <source>
        <dbReference type="ARBA" id="ARBA00022431"/>
    </source>
</evidence>